<dbReference type="EMBL" id="AP024488">
    <property type="protein sequence ID" value="BCS95149.1"/>
    <property type="molecule type" value="Genomic_DNA"/>
</dbReference>
<keyword evidence="1" id="KW-0472">Membrane</keyword>
<sequence length="166" mass="18449">MFLIKTMLKIFVVLPAIAYGTFKAASFMTVSATGHINWWVSIGAAILASLAYLIWDGKQEKSSFDKHARSQGINPEYVACYGDNGIAIDNTNKKVFAGRINKGKVFDYNDISSIEWENSSVGNHMKYLIHINTTDFDFPKLTIGFAGNRGVREEAYAKLRAALKIS</sequence>
<keyword evidence="1" id="KW-1133">Transmembrane helix</keyword>
<evidence type="ECO:0008006" key="4">
    <source>
        <dbReference type="Google" id="ProtNLM"/>
    </source>
</evidence>
<protein>
    <recommendedName>
        <fullName evidence="4">YcxB-like protein domain-containing protein</fullName>
    </recommendedName>
</protein>
<gene>
    <name evidence="2" type="ORF">DSLASN_07810</name>
</gene>
<keyword evidence="3" id="KW-1185">Reference proteome</keyword>
<evidence type="ECO:0000256" key="1">
    <source>
        <dbReference type="SAM" id="Phobius"/>
    </source>
</evidence>
<proteinExistence type="predicted"/>
<dbReference type="Proteomes" id="UP001320148">
    <property type="component" value="Chromosome"/>
</dbReference>
<keyword evidence="1" id="KW-0812">Transmembrane</keyword>
<evidence type="ECO:0000313" key="3">
    <source>
        <dbReference type="Proteomes" id="UP001320148"/>
    </source>
</evidence>
<evidence type="ECO:0000313" key="2">
    <source>
        <dbReference type="EMBL" id="BCS95149.1"/>
    </source>
</evidence>
<name>A0ABM7PC55_9BACT</name>
<feature type="transmembrane region" description="Helical" evidence="1">
    <location>
        <begin position="36"/>
        <end position="55"/>
    </location>
</feature>
<reference evidence="2 3" key="1">
    <citation type="submission" date="2021-02" db="EMBL/GenBank/DDBJ databases">
        <title>Complete genome of Desulfoluna sp. strain ASN36.</title>
        <authorList>
            <person name="Takahashi A."/>
            <person name="Kojima H."/>
            <person name="Fukui M."/>
        </authorList>
    </citation>
    <scope>NUCLEOTIDE SEQUENCE [LARGE SCALE GENOMIC DNA]</scope>
    <source>
        <strain evidence="2 3">ASN36</strain>
    </source>
</reference>
<dbReference type="RefSeq" id="WP_236891428.1">
    <property type="nucleotide sequence ID" value="NZ_AP024488.1"/>
</dbReference>
<accession>A0ABM7PC55</accession>
<organism evidence="2 3">
    <name type="scientific">Desulfoluna limicola</name>
    <dbReference type="NCBI Taxonomy" id="2810562"/>
    <lineage>
        <taxon>Bacteria</taxon>
        <taxon>Pseudomonadati</taxon>
        <taxon>Thermodesulfobacteriota</taxon>
        <taxon>Desulfobacteria</taxon>
        <taxon>Desulfobacterales</taxon>
        <taxon>Desulfolunaceae</taxon>
        <taxon>Desulfoluna</taxon>
    </lineage>
</organism>